<reference evidence="1 2" key="1">
    <citation type="submission" date="2020-05" db="EMBL/GenBank/DDBJ databases">
        <authorList>
            <person name="Li K."/>
        </authorList>
    </citation>
    <scope>NUCLEOTIDE SEQUENCE [LARGE SCALE GENOMIC DNA]</scope>
    <source>
        <strain evidence="2">jing01</strain>
    </source>
</reference>
<gene>
    <name evidence="1" type="ORF">HKX69_29995</name>
</gene>
<protein>
    <submittedName>
        <fullName evidence="1">Uncharacterized protein</fullName>
    </submittedName>
</protein>
<sequence length="97" mass="10566">MSTPAVLRWAIPWPFSGETGERIACPQCGAVQPLVVAMDLDAVDSQEPTWLTCPAQHTWAEADLPQCMPAQLLADVLDAEPGLFANLDELRREYGDG</sequence>
<organism evidence="1 2">
    <name type="scientific">Streptomyces argyrophylli</name>
    <dbReference type="NCBI Taxonomy" id="2726118"/>
    <lineage>
        <taxon>Bacteria</taxon>
        <taxon>Bacillati</taxon>
        <taxon>Actinomycetota</taxon>
        <taxon>Actinomycetes</taxon>
        <taxon>Kitasatosporales</taxon>
        <taxon>Streptomycetaceae</taxon>
        <taxon>Streptomyces</taxon>
    </lineage>
</organism>
<dbReference type="AlphaFoldDB" id="A0A6M4PQH1"/>
<dbReference type="KEGG" id="sarg:HKX69_29995"/>
<accession>A0A6M4PQH1</accession>
<dbReference type="Proteomes" id="UP000502641">
    <property type="component" value="Chromosome"/>
</dbReference>
<evidence type="ECO:0000313" key="2">
    <source>
        <dbReference type="Proteomes" id="UP000502641"/>
    </source>
</evidence>
<dbReference type="EMBL" id="CP053189">
    <property type="protein sequence ID" value="QJS13211.1"/>
    <property type="molecule type" value="Genomic_DNA"/>
</dbReference>
<evidence type="ECO:0000313" key="1">
    <source>
        <dbReference type="EMBL" id="QJS13211.1"/>
    </source>
</evidence>
<keyword evidence="2" id="KW-1185">Reference proteome</keyword>
<proteinExistence type="predicted"/>
<dbReference type="RefSeq" id="WP_171158542.1">
    <property type="nucleotide sequence ID" value="NZ_CP053189.1"/>
</dbReference>
<name>A0A6M4PQH1_9ACTN</name>